<evidence type="ECO:0000256" key="1">
    <source>
        <dbReference type="ARBA" id="ARBA00009884"/>
    </source>
</evidence>
<feature type="compositionally biased region" description="Basic and acidic residues" evidence="2">
    <location>
        <begin position="330"/>
        <end position="341"/>
    </location>
</feature>
<dbReference type="SUPFAM" id="SSF56815">
    <property type="entry name" value="Sec1/munc18-like (SM) proteins"/>
    <property type="match status" value="1"/>
</dbReference>
<comment type="caution">
    <text evidence="3">The sequence shown here is derived from an EMBL/GenBank/DDBJ whole genome shotgun (WGS) entry which is preliminary data.</text>
</comment>
<proteinExistence type="inferred from homology"/>
<dbReference type="InterPro" id="IPR027482">
    <property type="entry name" value="Sec1-like_dom2"/>
</dbReference>
<dbReference type="EMBL" id="JALLPJ020000442">
    <property type="protein sequence ID" value="KAL3791972.1"/>
    <property type="molecule type" value="Genomic_DNA"/>
</dbReference>
<dbReference type="PIRSF" id="PIRSF005715">
    <property type="entry name" value="VPS45_Sec1"/>
    <property type="match status" value="1"/>
</dbReference>
<dbReference type="Proteomes" id="UP001530400">
    <property type="component" value="Unassembled WGS sequence"/>
</dbReference>
<dbReference type="InterPro" id="IPR001619">
    <property type="entry name" value="Sec1-like"/>
</dbReference>
<dbReference type="Gene3D" id="3.90.830.10">
    <property type="entry name" value="Syntaxin Binding Protein 1, Chain A, domain 2"/>
    <property type="match status" value="1"/>
</dbReference>
<name>A0ABD3PVX9_9STRA</name>
<feature type="compositionally biased region" description="Polar residues" evidence="2">
    <location>
        <begin position="348"/>
        <end position="357"/>
    </location>
</feature>
<accession>A0ABD3PVX9</accession>
<dbReference type="Gene3D" id="3.40.50.2060">
    <property type="match status" value="1"/>
</dbReference>
<feature type="region of interest" description="Disordered" evidence="2">
    <location>
        <begin position="468"/>
        <end position="487"/>
    </location>
</feature>
<sequence length="666" mass="73178">MSLSTSASTDNSLKSHQLSAITSLLSSSDSSTNSDPWKILIYDTHTRSIISPLLSVSSLRSLGVTLHLMLHSDRDPIPDVTAVYFVLPTKENLDRIARDCSRNLYKSAKIASCGRMERRTMEEFAGLVVTTGGLGKIETLSDHYVDFVSLEGRLFHLGVKESYCLYNHPSANEEEMNRCMERICTGLFSVVATLGVLPVIRCERGGSAEMVSRRLCKLLEEHPTLRKHAVVGSGQHGSSRPVLVVMDRNVDLVTPLQHVSTYQALVDDVLDHEANRVEFSVSASSDAGNSKAPVRKKLDVDPDSDPFYSRQKFNPFPEAIESNGTELQDVTERESHIRSKTSEGTGGSNLRSDNAPSTDLATAVESLPLLLERKKKLEVHTSILQACMNEIAARDIPQFYELETALATGSYKSDPSKAKQLVKDLVTDPSKGNIDDKVRVIMVYMLAVAAKNADVDEVVQAMKESLETKGLASSSQPSEANTSTATRGVLTKQDRLRLDNGIKAIEYLKKIRSMIPSMNVIQQEDSSSYYGASGTASSDMITSFMARATNQATGLLAKATDRLGNMMGKIHKHRATTIVENIIEMRPNTEDDEYLYLDPRVKGDVDVAALRNVTTRAPVREVIAFMIGGGCYGEYQNLQLVGKKVTYGCTELVDPCTFVDYLAKLV</sequence>
<dbReference type="Gene3D" id="1.25.40.60">
    <property type="match status" value="1"/>
</dbReference>
<evidence type="ECO:0000256" key="2">
    <source>
        <dbReference type="SAM" id="MobiDB-lite"/>
    </source>
</evidence>
<dbReference type="AlphaFoldDB" id="A0ABD3PVX9"/>
<dbReference type="InterPro" id="IPR043154">
    <property type="entry name" value="Sec-1-like_dom1"/>
</dbReference>
<protein>
    <recommendedName>
        <fullName evidence="5">Sec1-like protein</fullName>
    </recommendedName>
</protein>
<organism evidence="3 4">
    <name type="scientific">Cyclotella atomus</name>
    <dbReference type="NCBI Taxonomy" id="382360"/>
    <lineage>
        <taxon>Eukaryota</taxon>
        <taxon>Sar</taxon>
        <taxon>Stramenopiles</taxon>
        <taxon>Ochrophyta</taxon>
        <taxon>Bacillariophyta</taxon>
        <taxon>Coscinodiscophyceae</taxon>
        <taxon>Thalassiosirophycidae</taxon>
        <taxon>Stephanodiscales</taxon>
        <taxon>Stephanodiscaceae</taxon>
        <taxon>Cyclotella</taxon>
    </lineage>
</organism>
<evidence type="ECO:0000313" key="3">
    <source>
        <dbReference type="EMBL" id="KAL3791972.1"/>
    </source>
</evidence>
<comment type="similarity">
    <text evidence="1">Belongs to the STXBP/unc-18/SEC1 family.</text>
</comment>
<dbReference type="Gene3D" id="3.40.50.1910">
    <property type="match status" value="1"/>
</dbReference>
<keyword evidence="4" id="KW-1185">Reference proteome</keyword>
<dbReference type="Pfam" id="PF00995">
    <property type="entry name" value="Sec1"/>
    <property type="match status" value="1"/>
</dbReference>
<dbReference type="PANTHER" id="PTHR11679">
    <property type="entry name" value="VESICLE PROTEIN SORTING-ASSOCIATED"/>
    <property type="match status" value="1"/>
</dbReference>
<feature type="compositionally biased region" description="Polar residues" evidence="2">
    <location>
        <begin position="471"/>
        <end position="486"/>
    </location>
</feature>
<evidence type="ECO:0000313" key="4">
    <source>
        <dbReference type="Proteomes" id="UP001530400"/>
    </source>
</evidence>
<reference evidence="3 4" key="1">
    <citation type="submission" date="2024-10" db="EMBL/GenBank/DDBJ databases">
        <title>Updated reference genomes for cyclostephanoid diatoms.</title>
        <authorList>
            <person name="Roberts W.R."/>
            <person name="Alverson A.J."/>
        </authorList>
    </citation>
    <scope>NUCLEOTIDE SEQUENCE [LARGE SCALE GENOMIC DNA]</scope>
    <source>
        <strain evidence="3 4">AJA010-31</strain>
    </source>
</reference>
<gene>
    <name evidence="3" type="ORF">ACHAWO_011227</name>
</gene>
<dbReference type="InterPro" id="IPR043127">
    <property type="entry name" value="Sec-1-like_dom3a"/>
</dbReference>
<dbReference type="InterPro" id="IPR036045">
    <property type="entry name" value="Sec1-like_sf"/>
</dbReference>
<feature type="region of interest" description="Disordered" evidence="2">
    <location>
        <begin position="280"/>
        <end position="357"/>
    </location>
</feature>
<evidence type="ECO:0008006" key="5">
    <source>
        <dbReference type="Google" id="ProtNLM"/>
    </source>
</evidence>